<keyword evidence="2" id="KW-1185">Reference proteome</keyword>
<dbReference type="AlphaFoldDB" id="A0A9W5LIR0"/>
<dbReference type="EMBL" id="AMXN01000003">
    <property type="protein sequence ID" value="ELS61482.1"/>
    <property type="molecule type" value="Genomic_DNA"/>
</dbReference>
<evidence type="ECO:0000313" key="2">
    <source>
        <dbReference type="Proteomes" id="UP000011182"/>
    </source>
</evidence>
<accession>A0A9W5LIR0</accession>
<sequence length="49" mass="5777">MRMLYTACVADIIWHFTHFLHPFSIILSHYYENSKHKTGNSAERDLPAL</sequence>
<gene>
    <name evidence="1" type="ORF">BSI_18530</name>
</gene>
<reference evidence="1 2" key="1">
    <citation type="journal article" date="2014" name="Syst. Appl. Microbiol.">
        <title>Genomic insights into the taxonomic status of the three subspecies of Bacillus subtilis.</title>
        <authorList>
            <person name="Yi H."/>
            <person name="Chun J."/>
            <person name="Cha C.J."/>
        </authorList>
    </citation>
    <scope>NUCLEOTIDE SEQUENCE [LARGE SCALE GENOMIC DNA]</scope>
    <source>
        <strain evidence="1 2">KCTC 13429</strain>
    </source>
</reference>
<proteinExistence type="predicted"/>
<name>A0A9W5LIR0_9BACI</name>
<organism evidence="1 2">
    <name type="scientific">Bacillus inaquosorum KCTC 13429</name>
    <dbReference type="NCBI Taxonomy" id="1236548"/>
    <lineage>
        <taxon>Bacteria</taxon>
        <taxon>Bacillati</taxon>
        <taxon>Bacillota</taxon>
        <taxon>Bacilli</taxon>
        <taxon>Bacillales</taxon>
        <taxon>Bacillaceae</taxon>
        <taxon>Bacillus</taxon>
    </lineage>
</organism>
<evidence type="ECO:0000313" key="1">
    <source>
        <dbReference type="EMBL" id="ELS61482.1"/>
    </source>
</evidence>
<dbReference type="Proteomes" id="UP000011182">
    <property type="component" value="Unassembled WGS sequence"/>
</dbReference>
<comment type="caution">
    <text evidence="1">The sequence shown here is derived from an EMBL/GenBank/DDBJ whole genome shotgun (WGS) entry which is preliminary data.</text>
</comment>
<protein>
    <submittedName>
        <fullName evidence="1">Uncharacterized protein</fullName>
    </submittedName>
</protein>